<dbReference type="Proteomes" id="UP000595254">
    <property type="component" value="Chromosome"/>
</dbReference>
<reference evidence="2 3" key="1">
    <citation type="submission" date="2021-01" db="EMBL/GenBank/DDBJ databases">
        <title>FDA dAtabase for Regulatory Grade micrObial Sequences (FDA-ARGOS): Supporting development and validation of Infectious Disease Dx tests.</title>
        <authorList>
            <person name="Nelson B."/>
            <person name="Plummer A."/>
            <person name="Tallon L."/>
            <person name="Sadzewicz L."/>
            <person name="Zhao X."/>
            <person name="Boylan J."/>
            <person name="Ott S."/>
            <person name="Bowen H."/>
            <person name="Vavikolanu K."/>
            <person name="Mehta A."/>
            <person name="Aluvathingal J."/>
            <person name="Nadendla S."/>
            <person name="Myers T."/>
            <person name="Yan Y."/>
            <person name="Sichtig H."/>
        </authorList>
    </citation>
    <scope>NUCLEOTIDE SEQUENCE [LARGE SCALE GENOMIC DNA]</scope>
    <source>
        <strain evidence="2 3">FDAARGOS_1161</strain>
    </source>
</reference>
<dbReference type="SUPFAM" id="SSF54637">
    <property type="entry name" value="Thioesterase/thiol ester dehydrase-isomerase"/>
    <property type="match status" value="1"/>
</dbReference>
<sequence length="139" mass="15237">MAQQLLFSRLKEGQELPELVNPPITRVQLVKYAGASGDFNPLHTVDSFAEKAGLDGVIAHGMLSMGFIGKYVREILAEHGDIKKISVRFSRMAKPGDTLTCSGKVSSVSDDSQQTEFEVIVRNQHGEKVTSGVCLVHYF</sequence>
<feature type="domain" description="MaoC-like" evidence="1">
    <location>
        <begin position="21"/>
        <end position="119"/>
    </location>
</feature>
<dbReference type="PRINTS" id="PR01483">
    <property type="entry name" value="FASYNTHASE"/>
</dbReference>
<dbReference type="PANTHER" id="PTHR43841">
    <property type="entry name" value="3-HYDROXYACYL-THIOESTER DEHYDRATASE HTDX-RELATED"/>
    <property type="match status" value="1"/>
</dbReference>
<gene>
    <name evidence="2" type="ORF">I6J18_05765</name>
</gene>
<accession>A0A974NPH3</accession>
<dbReference type="GO" id="GO:0006633">
    <property type="term" value="P:fatty acid biosynthetic process"/>
    <property type="evidence" value="ECO:0007669"/>
    <property type="project" value="InterPro"/>
</dbReference>
<dbReference type="KEGG" id="ppsr:I6J18_05765"/>
<dbReference type="Pfam" id="PF01575">
    <property type="entry name" value="MaoC_dehydratas"/>
    <property type="match status" value="1"/>
</dbReference>
<evidence type="ECO:0000259" key="1">
    <source>
        <dbReference type="Pfam" id="PF01575"/>
    </source>
</evidence>
<dbReference type="InterPro" id="IPR002539">
    <property type="entry name" value="MaoC-like_dom"/>
</dbReference>
<evidence type="ECO:0000313" key="2">
    <source>
        <dbReference type="EMBL" id="QQT01373.1"/>
    </source>
</evidence>
<dbReference type="AlphaFoldDB" id="A0A974NPH3"/>
<name>A0A974NPH3_PERPY</name>
<dbReference type="InterPro" id="IPR003965">
    <property type="entry name" value="Fatty_acid_synthase"/>
</dbReference>
<protein>
    <submittedName>
        <fullName evidence="2">MaoC family dehydratase N-terminal domain-containing protein</fullName>
    </submittedName>
</protein>
<dbReference type="InterPro" id="IPR029069">
    <property type="entry name" value="HotDog_dom_sf"/>
</dbReference>
<dbReference type="PANTHER" id="PTHR43841:SF3">
    <property type="entry name" value="(3R)-HYDROXYACYL-ACP DEHYDRATASE SUBUNIT HADB"/>
    <property type="match status" value="1"/>
</dbReference>
<evidence type="ECO:0000313" key="3">
    <source>
        <dbReference type="Proteomes" id="UP000595254"/>
    </source>
</evidence>
<dbReference type="EMBL" id="CP068053">
    <property type="protein sequence ID" value="QQT01373.1"/>
    <property type="molecule type" value="Genomic_DNA"/>
</dbReference>
<dbReference type="Gene3D" id="3.10.129.10">
    <property type="entry name" value="Hotdog Thioesterase"/>
    <property type="match status" value="1"/>
</dbReference>
<dbReference type="GO" id="GO:0005835">
    <property type="term" value="C:fatty acid synthase complex"/>
    <property type="evidence" value="ECO:0007669"/>
    <property type="project" value="InterPro"/>
</dbReference>
<organism evidence="2 3">
    <name type="scientific">Peribacillus psychrosaccharolyticus</name>
    <name type="common">Bacillus psychrosaccharolyticus</name>
    <dbReference type="NCBI Taxonomy" id="1407"/>
    <lineage>
        <taxon>Bacteria</taxon>
        <taxon>Bacillati</taxon>
        <taxon>Bacillota</taxon>
        <taxon>Bacilli</taxon>
        <taxon>Bacillales</taxon>
        <taxon>Bacillaceae</taxon>
        <taxon>Peribacillus</taxon>
    </lineage>
</organism>
<dbReference type="RefSeq" id="WP_040375167.1">
    <property type="nucleotide sequence ID" value="NZ_CP068053.1"/>
</dbReference>
<proteinExistence type="predicted"/>
<keyword evidence="3" id="KW-1185">Reference proteome</keyword>
<dbReference type="GO" id="GO:0004312">
    <property type="term" value="F:fatty acid synthase activity"/>
    <property type="evidence" value="ECO:0007669"/>
    <property type="project" value="InterPro"/>
</dbReference>